<feature type="region of interest" description="Disordered" evidence="1">
    <location>
        <begin position="107"/>
        <end position="129"/>
    </location>
</feature>
<dbReference type="AlphaFoldDB" id="A0A024U1L2"/>
<reference evidence="2" key="1">
    <citation type="submission" date="2013-12" db="EMBL/GenBank/DDBJ databases">
        <title>The Genome Sequence of Aphanomyces invadans NJM9701.</title>
        <authorList>
            <consortium name="The Broad Institute Genomics Platform"/>
            <person name="Russ C."/>
            <person name="Tyler B."/>
            <person name="van West P."/>
            <person name="Dieguez-Uribeondo J."/>
            <person name="Young S.K."/>
            <person name="Zeng Q."/>
            <person name="Gargeya S."/>
            <person name="Fitzgerald M."/>
            <person name="Abouelleil A."/>
            <person name="Alvarado L."/>
            <person name="Chapman S.B."/>
            <person name="Gainer-Dewar J."/>
            <person name="Goldberg J."/>
            <person name="Griggs A."/>
            <person name="Gujja S."/>
            <person name="Hansen M."/>
            <person name="Howarth C."/>
            <person name="Imamovic A."/>
            <person name="Ireland A."/>
            <person name="Larimer J."/>
            <person name="McCowan C."/>
            <person name="Murphy C."/>
            <person name="Pearson M."/>
            <person name="Poon T.W."/>
            <person name="Priest M."/>
            <person name="Roberts A."/>
            <person name="Saif S."/>
            <person name="Shea T."/>
            <person name="Sykes S."/>
            <person name="Wortman J."/>
            <person name="Nusbaum C."/>
            <person name="Birren B."/>
        </authorList>
    </citation>
    <scope>NUCLEOTIDE SEQUENCE [LARGE SCALE GENOMIC DNA]</scope>
    <source>
        <strain evidence="2">NJM9701</strain>
    </source>
</reference>
<name>A0A024U1L2_9STRA</name>
<organism evidence="2">
    <name type="scientific">Aphanomyces invadans</name>
    <dbReference type="NCBI Taxonomy" id="157072"/>
    <lineage>
        <taxon>Eukaryota</taxon>
        <taxon>Sar</taxon>
        <taxon>Stramenopiles</taxon>
        <taxon>Oomycota</taxon>
        <taxon>Saprolegniomycetes</taxon>
        <taxon>Saprolegniales</taxon>
        <taxon>Verrucalvaceae</taxon>
        <taxon>Aphanomyces</taxon>
    </lineage>
</organism>
<evidence type="ECO:0000313" key="2">
    <source>
        <dbReference type="EMBL" id="ETV99477.1"/>
    </source>
</evidence>
<dbReference type="RefSeq" id="XP_008872033.1">
    <property type="nucleotide sequence ID" value="XM_008873811.1"/>
</dbReference>
<protein>
    <submittedName>
        <fullName evidence="2">Uncharacterized protein</fullName>
    </submittedName>
</protein>
<accession>A0A024U1L2</accession>
<evidence type="ECO:0000256" key="1">
    <source>
        <dbReference type="SAM" id="MobiDB-lite"/>
    </source>
</evidence>
<dbReference type="GeneID" id="20085205"/>
<gene>
    <name evidence="2" type="ORF">H310_08155</name>
</gene>
<proteinExistence type="predicted"/>
<dbReference type="VEuPathDB" id="FungiDB:H310_08155"/>
<sequence>MSIKPHGHGTTGALAPMRRFSWRRWRGREHGAGRWRVRAVRWGHKCCSRLLADDLCLHDPTGHRRLSRYTHRTTPLRHNDIWAEERERGAATCTSCSFHAFPKGWTTKNARHRGGMAMPRPPHEAHKRV</sequence>
<dbReference type="EMBL" id="KI913967">
    <property type="protein sequence ID" value="ETV99477.1"/>
    <property type="molecule type" value="Genomic_DNA"/>
</dbReference>